<accession>A0A812KLG8</accession>
<feature type="region of interest" description="Disordered" evidence="5">
    <location>
        <begin position="868"/>
        <end position="887"/>
    </location>
</feature>
<comment type="similarity">
    <text evidence="1">Belongs to the short-chain dehydrogenases/reductases (SDR) family.</text>
</comment>
<dbReference type="PANTHER" id="PTHR42901:SF1">
    <property type="entry name" value="ALCOHOL DEHYDROGENASE"/>
    <property type="match status" value="1"/>
</dbReference>
<dbReference type="AlphaFoldDB" id="A0A812KLG8"/>
<evidence type="ECO:0000256" key="2">
    <source>
        <dbReference type="ARBA" id="ARBA00022980"/>
    </source>
</evidence>
<dbReference type="Gene3D" id="3.30.420.80">
    <property type="entry name" value="Ribosomal protein S11"/>
    <property type="match status" value="1"/>
</dbReference>
<dbReference type="Pfam" id="PF00106">
    <property type="entry name" value="adh_short"/>
    <property type="match status" value="1"/>
</dbReference>
<protein>
    <submittedName>
        <fullName evidence="6">KCR2 protein</fullName>
    </submittedName>
</protein>
<keyword evidence="7" id="KW-1185">Reference proteome</keyword>
<gene>
    <name evidence="6" type="primary">KCR2</name>
    <name evidence="6" type="ORF">SNEC2469_LOCUS3200</name>
</gene>
<dbReference type="InterPro" id="IPR020904">
    <property type="entry name" value="Sc_DH/Rdtase_CS"/>
</dbReference>
<dbReference type="GO" id="GO:0003735">
    <property type="term" value="F:structural constituent of ribosome"/>
    <property type="evidence" value="ECO:0007669"/>
    <property type="project" value="InterPro"/>
</dbReference>
<dbReference type="SUPFAM" id="SSF51735">
    <property type="entry name" value="NAD(P)-binding Rossmann-fold domains"/>
    <property type="match status" value="1"/>
</dbReference>
<feature type="compositionally biased region" description="Basic and acidic residues" evidence="5">
    <location>
        <begin position="585"/>
        <end position="599"/>
    </location>
</feature>
<evidence type="ECO:0000313" key="7">
    <source>
        <dbReference type="Proteomes" id="UP000601435"/>
    </source>
</evidence>
<dbReference type="GO" id="GO:0016491">
    <property type="term" value="F:oxidoreductase activity"/>
    <property type="evidence" value="ECO:0007669"/>
    <property type="project" value="UniProtKB-KW"/>
</dbReference>
<dbReference type="PRINTS" id="PR00081">
    <property type="entry name" value="GDHRDH"/>
</dbReference>
<evidence type="ECO:0000256" key="1">
    <source>
        <dbReference type="ARBA" id="ARBA00006484"/>
    </source>
</evidence>
<dbReference type="EMBL" id="CAJNJA010007553">
    <property type="protein sequence ID" value="CAE7226120.1"/>
    <property type="molecule type" value="Genomic_DNA"/>
</dbReference>
<dbReference type="Proteomes" id="UP000601435">
    <property type="component" value="Unassembled WGS sequence"/>
</dbReference>
<sequence>VSTAASPKSSREARCLFLYKGTKSKAWTVGTRLGDGLLRSEGGAGGIIARRVAVEGDGEDPSEVCVSPAARGWEVASGPAGTSQHRAMREYLLLNSLVPRLLGPQNLKERYAASWSLVTGGSSGIGKELARKLLSQGLNLIIIARDEPIFEETLKELKKEFPKASIRSVKANLSDSSGSWMADVKEATKDIDVQVVFNNAGFIVTGFFEQHSVETHLANFHCNLTANIHLTHYLYSRLISKGLKGCIVFTSSSAGFIPNPFAAMYGCTKSGLSELAASLAVEGKARGVDVHAVHPSPVNSRFTAGGGNDVKVHKMNMFDMAYKMATGPEELPNQIFAAVGRSPVMIDLGATSVGMRLAVHFLGYNLMTYGFALAAPFLPDYKNNVNKEKINAPPEWAASNQLQVMPGFKEESHQYAIGHAGVLRPDSEVMLKPMSDATFAEVLRIRQLYIEGKDARLQRAQGEVEVSGFPGSLSVLNGKLTLRSESWNHQPAWHRQSRSKEEVFLYRDSANSKWVLGLELGDGHSRMAHVYTSLESPGEGLVWEVDCGDRWLPFLPATVRTATPSTFQGDDASAHTAPKSKRSRAKSDEKGKRSAKDSSKESVVRLVAAMAWNLCRSLLRRTLPPSLPQLAALSPYGLAARHFAEAAPSLSQDAERALGSIKATMQAQKKVAQIHLSKAQKRNFPGNIRKYKLMGGRPEFHNVDRNRYGRIFEPWHSFEIVITSSKNNCWVVVKNKSWRHRTVIRSHAGNVGYRGALKKSEAATYAIGLNIAKKLRRLGVTCAEVHFRKLMKVETCLQAFQNVGLQITKLTHMPRTPIEAAAREQSGQLPQQRMAPGGLGDGLTTFDPPPPPGRRIKEWSPIDRMLAEKQPKRRTKTELPPLSTPPAPAVITASAQVQTNSWEWLLKEALAPEHAKYQAQNQALQTELQALEVRLNQTIADLEAEREAHTQTRSCWEEERASLDERQKMLDDQRKSMESQRLQWTQEREALEASLALLKAELRSAATEAESERYAWEETEKELRAQLETARQARQQSREEAEDLSHRLDRSQDDVKALQKQMAALREEHAAVAKERDDLLQRLEDEQAEMIARVAAVEERLSQRGSKGTSR</sequence>
<reference evidence="6" key="1">
    <citation type="submission" date="2021-02" db="EMBL/GenBank/DDBJ databases">
        <authorList>
            <person name="Dougan E. K."/>
            <person name="Rhodes N."/>
            <person name="Thang M."/>
            <person name="Chan C."/>
        </authorList>
    </citation>
    <scope>NUCLEOTIDE SEQUENCE</scope>
</reference>
<dbReference type="GO" id="GO:0006412">
    <property type="term" value="P:translation"/>
    <property type="evidence" value="ECO:0007669"/>
    <property type="project" value="InterPro"/>
</dbReference>
<dbReference type="GO" id="GO:1990904">
    <property type="term" value="C:ribonucleoprotein complex"/>
    <property type="evidence" value="ECO:0007669"/>
    <property type="project" value="UniProtKB-KW"/>
</dbReference>
<dbReference type="InterPro" id="IPR036291">
    <property type="entry name" value="NAD(P)-bd_dom_sf"/>
</dbReference>
<evidence type="ECO:0000313" key="6">
    <source>
        <dbReference type="EMBL" id="CAE7226120.1"/>
    </source>
</evidence>
<dbReference type="SUPFAM" id="SSF53137">
    <property type="entry name" value="Translational machinery components"/>
    <property type="match status" value="1"/>
</dbReference>
<name>A0A812KLG8_9DINO</name>
<feature type="region of interest" description="Disordered" evidence="5">
    <location>
        <begin position="1028"/>
        <end position="1062"/>
    </location>
</feature>
<dbReference type="Gene3D" id="3.40.50.720">
    <property type="entry name" value="NAD(P)-binding Rossmann-like Domain"/>
    <property type="match status" value="1"/>
</dbReference>
<dbReference type="PROSITE" id="PS00061">
    <property type="entry name" value="ADH_SHORT"/>
    <property type="match status" value="1"/>
</dbReference>
<evidence type="ECO:0000256" key="4">
    <source>
        <dbReference type="ARBA" id="ARBA00023274"/>
    </source>
</evidence>
<proteinExistence type="inferred from homology"/>
<dbReference type="InterPro" id="IPR002347">
    <property type="entry name" value="SDR_fam"/>
</dbReference>
<feature type="non-terminal residue" evidence="6">
    <location>
        <position position="1"/>
    </location>
</feature>
<keyword evidence="3" id="KW-0560">Oxidoreductase</keyword>
<feature type="region of interest" description="Disordered" evidence="5">
    <location>
        <begin position="563"/>
        <end position="599"/>
    </location>
</feature>
<dbReference type="PANTHER" id="PTHR42901">
    <property type="entry name" value="ALCOHOL DEHYDROGENASE"/>
    <property type="match status" value="1"/>
</dbReference>
<keyword evidence="2" id="KW-0689">Ribosomal protein</keyword>
<dbReference type="CDD" id="cd05233">
    <property type="entry name" value="SDR_c"/>
    <property type="match status" value="1"/>
</dbReference>
<organism evidence="6 7">
    <name type="scientific">Symbiodinium necroappetens</name>
    <dbReference type="NCBI Taxonomy" id="1628268"/>
    <lineage>
        <taxon>Eukaryota</taxon>
        <taxon>Sar</taxon>
        <taxon>Alveolata</taxon>
        <taxon>Dinophyceae</taxon>
        <taxon>Suessiales</taxon>
        <taxon>Symbiodiniaceae</taxon>
        <taxon>Symbiodinium</taxon>
    </lineage>
</organism>
<feature type="region of interest" description="Disordered" evidence="5">
    <location>
        <begin position="822"/>
        <end position="857"/>
    </location>
</feature>
<dbReference type="GO" id="GO:0005840">
    <property type="term" value="C:ribosome"/>
    <property type="evidence" value="ECO:0007669"/>
    <property type="project" value="UniProtKB-KW"/>
</dbReference>
<dbReference type="OrthoDB" id="415302at2759"/>
<dbReference type="InterPro" id="IPR036967">
    <property type="entry name" value="Ribosomal_uS11_sf"/>
</dbReference>
<feature type="compositionally biased region" description="Basic and acidic residues" evidence="5">
    <location>
        <begin position="1036"/>
        <end position="1057"/>
    </location>
</feature>
<keyword evidence="4" id="KW-0687">Ribonucleoprotein</keyword>
<evidence type="ECO:0000256" key="5">
    <source>
        <dbReference type="SAM" id="MobiDB-lite"/>
    </source>
</evidence>
<comment type="caution">
    <text evidence="6">The sequence shown here is derived from an EMBL/GenBank/DDBJ whole genome shotgun (WGS) entry which is preliminary data.</text>
</comment>
<evidence type="ECO:0000256" key="3">
    <source>
        <dbReference type="ARBA" id="ARBA00023002"/>
    </source>
</evidence>